<dbReference type="EMBL" id="CP019607">
    <property type="protein sequence ID" value="AQP52029.1"/>
    <property type="molecule type" value="Genomic_DNA"/>
</dbReference>
<evidence type="ECO:0000313" key="3">
    <source>
        <dbReference type="Proteomes" id="UP000188235"/>
    </source>
</evidence>
<keyword evidence="3" id="KW-1185">Reference proteome</keyword>
<sequence length="168" mass="17424">MLVRALRSPLIVRHLTPAQALRSPGAGIGADVTVLAFEPGTQPVLEAEAFAGAGLYARWDSRRGEIGPVLGAGSGPCPRCLAGSTTQATGGDAPLLGAWVGAWTALQCLSMGASMHSELIGVSWRWHLSHPGLELALWPRQGDCPVSGCTTPRTEPITGGGLRLDAPR</sequence>
<feature type="region of interest" description="Disordered" evidence="1">
    <location>
        <begin position="149"/>
        <end position="168"/>
    </location>
</feature>
<proteinExistence type="predicted"/>
<gene>
    <name evidence="2" type="ORF">BW733_15570</name>
</gene>
<accession>A0A1Q2D0S3</accession>
<dbReference type="KEGG" id="tfa:BW733_15570"/>
<dbReference type="Proteomes" id="UP000188235">
    <property type="component" value="Chromosome"/>
</dbReference>
<organism evidence="2 3">
    <name type="scientific">Tessaracoccus flavescens</name>
    <dbReference type="NCBI Taxonomy" id="399497"/>
    <lineage>
        <taxon>Bacteria</taxon>
        <taxon>Bacillati</taxon>
        <taxon>Actinomycetota</taxon>
        <taxon>Actinomycetes</taxon>
        <taxon>Propionibacteriales</taxon>
        <taxon>Propionibacteriaceae</taxon>
        <taxon>Tessaracoccus</taxon>
    </lineage>
</organism>
<evidence type="ECO:0000313" key="2">
    <source>
        <dbReference type="EMBL" id="AQP52029.1"/>
    </source>
</evidence>
<protein>
    <recommendedName>
        <fullName evidence="4">THIF-type NAD/FAD binding fold domain-containing protein</fullName>
    </recommendedName>
</protein>
<name>A0A1Q2D0S3_9ACTN</name>
<dbReference type="Gene3D" id="3.40.50.720">
    <property type="entry name" value="NAD(P)-binding Rossmann-like Domain"/>
    <property type="match status" value="1"/>
</dbReference>
<evidence type="ECO:0008006" key="4">
    <source>
        <dbReference type="Google" id="ProtNLM"/>
    </source>
</evidence>
<dbReference type="AlphaFoldDB" id="A0A1Q2D0S3"/>
<reference evidence="2 3" key="1">
    <citation type="journal article" date="2008" name="Int. J. Syst. Evol. Microbiol.">
        <title>Tessaracoccus flavescens sp. nov., isolated from marine sediment.</title>
        <authorList>
            <person name="Lee D.W."/>
            <person name="Lee S.D."/>
        </authorList>
    </citation>
    <scope>NUCLEOTIDE SEQUENCE [LARGE SCALE GENOMIC DNA]</scope>
    <source>
        <strain evidence="2 3">SST-39T</strain>
    </source>
</reference>
<evidence type="ECO:0000256" key="1">
    <source>
        <dbReference type="SAM" id="MobiDB-lite"/>
    </source>
</evidence>